<keyword evidence="2" id="KW-1185">Reference proteome</keyword>
<reference evidence="1" key="1">
    <citation type="journal article" date="2020" name="Cell">
        <title>Large-Scale Comparative Analyses of Tick Genomes Elucidate Their Genetic Diversity and Vector Capacities.</title>
        <authorList>
            <consortium name="Tick Genome and Microbiome Consortium (TIGMIC)"/>
            <person name="Jia N."/>
            <person name="Wang J."/>
            <person name="Shi W."/>
            <person name="Du L."/>
            <person name="Sun Y."/>
            <person name="Zhan W."/>
            <person name="Jiang J.F."/>
            <person name="Wang Q."/>
            <person name="Zhang B."/>
            <person name="Ji P."/>
            <person name="Bell-Sakyi L."/>
            <person name="Cui X.M."/>
            <person name="Yuan T.T."/>
            <person name="Jiang B.G."/>
            <person name="Yang W.F."/>
            <person name="Lam T.T."/>
            <person name="Chang Q.C."/>
            <person name="Ding S.J."/>
            <person name="Wang X.J."/>
            <person name="Zhu J.G."/>
            <person name="Ruan X.D."/>
            <person name="Zhao L."/>
            <person name="Wei J.T."/>
            <person name="Ye R.Z."/>
            <person name="Que T.C."/>
            <person name="Du C.H."/>
            <person name="Zhou Y.H."/>
            <person name="Cheng J.X."/>
            <person name="Dai P.F."/>
            <person name="Guo W.B."/>
            <person name="Han X.H."/>
            <person name="Huang E.J."/>
            <person name="Li L.F."/>
            <person name="Wei W."/>
            <person name="Gao Y.C."/>
            <person name="Liu J.Z."/>
            <person name="Shao H.Z."/>
            <person name="Wang X."/>
            <person name="Wang C.C."/>
            <person name="Yang T.C."/>
            <person name="Huo Q.B."/>
            <person name="Li W."/>
            <person name="Chen H.Y."/>
            <person name="Chen S.E."/>
            <person name="Zhou L.G."/>
            <person name="Ni X.B."/>
            <person name="Tian J.H."/>
            <person name="Sheng Y."/>
            <person name="Liu T."/>
            <person name="Pan Y.S."/>
            <person name="Xia L.Y."/>
            <person name="Li J."/>
            <person name="Zhao F."/>
            <person name="Cao W.C."/>
        </authorList>
    </citation>
    <scope>NUCLEOTIDE SEQUENCE</scope>
    <source>
        <strain evidence="1">Rmic-2018</strain>
    </source>
</reference>
<evidence type="ECO:0000313" key="2">
    <source>
        <dbReference type="Proteomes" id="UP000821866"/>
    </source>
</evidence>
<accession>A0A9J6D6U3</accession>
<dbReference type="Proteomes" id="UP000821866">
    <property type="component" value="Chromosome 9"/>
</dbReference>
<proteinExistence type="predicted"/>
<dbReference type="AlphaFoldDB" id="A0A9J6D6U3"/>
<protein>
    <submittedName>
        <fullName evidence="1">Uncharacterized protein</fullName>
    </submittedName>
</protein>
<reference evidence="1" key="2">
    <citation type="submission" date="2021-09" db="EMBL/GenBank/DDBJ databases">
        <authorList>
            <person name="Jia N."/>
            <person name="Wang J."/>
            <person name="Shi W."/>
            <person name="Du L."/>
            <person name="Sun Y."/>
            <person name="Zhan W."/>
            <person name="Jiang J."/>
            <person name="Wang Q."/>
            <person name="Zhang B."/>
            <person name="Ji P."/>
            <person name="Sakyi L.B."/>
            <person name="Cui X."/>
            <person name="Yuan T."/>
            <person name="Jiang B."/>
            <person name="Yang W."/>
            <person name="Lam T.T.-Y."/>
            <person name="Chang Q."/>
            <person name="Ding S."/>
            <person name="Wang X."/>
            <person name="Zhu J."/>
            <person name="Ruan X."/>
            <person name="Zhao L."/>
            <person name="Wei J."/>
            <person name="Que T."/>
            <person name="Du C."/>
            <person name="Cheng J."/>
            <person name="Dai P."/>
            <person name="Han X."/>
            <person name="Huang E."/>
            <person name="Gao Y."/>
            <person name="Liu J."/>
            <person name="Shao H."/>
            <person name="Ye R."/>
            <person name="Li L."/>
            <person name="Wei W."/>
            <person name="Wang X."/>
            <person name="Wang C."/>
            <person name="Huo Q."/>
            <person name="Li W."/>
            <person name="Guo W."/>
            <person name="Chen H."/>
            <person name="Chen S."/>
            <person name="Zhou L."/>
            <person name="Zhou L."/>
            <person name="Ni X."/>
            <person name="Tian J."/>
            <person name="Zhou Y."/>
            <person name="Sheng Y."/>
            <person name="Liu T."/>
            <person name="Pan Y."/>
            <person name="Xia L."/>
            <person name="Li J."/>
            <person name="Zhao F."/>
            <person name="Cao W."/>
        </authorList>
    </citation>
    <scope>NUCLEOTIDE SEQUENCE</scope>
    <source>
        <strain evidence="1">Rmic-2018</strain>
        <tissue evidence="1">Larvae</tissue>
    </source>
</reference>
<evidence type="ECO:0000313" key="1">
    <source>
        <dbReference type="EMBL" id="KAH8009784.1"/>
    </source>
</evidence>
<gene>
    <name evidence="1" type="ORF">HPB51_019343</name>
</gene>
<comment type="caution">
    <text evidence="1">The sequence shown here is derived from an EMBL/GenBank/DDBJ whole genome shotgun (WGS) entry which is preliminary data.</text>
</comment>
<dbReference type="EMBL" id="JABSTU010000011">
    <property type="protein sequence ID" value="KAH8009784.1"/>
    <property type="molecule type" value="Genomic_DNA"/>
</dbReference>
<organism evidence="1 2">
    <name type="scientific">Rhipicephalus microplus</name>
    <name type="common">Cattle tick</name>
    <name type="synonym">Boophilus microplus</name>
    <dbReference type="NCBI Taxonomy" id="6941"/>
    <lineage>
        <taxon>Eukaryota</taxon>
        <taxon>Metazoa</taxon>
        <taxon>Ecdysozoa</taxon>
        <taxon>Arthropoda</taxon>
        <taxon>Chelicerata</taxon>
        <taxon>Arachnida</taxon>
        <taxon>Acari</taxon>
        <taxon>Parasitiformes</taxon>
        <taxon>Ixodida</taxon>
        <taxon>Ixodoidea</taxon>
        <taxon>Ixodidae</taxon>
        <taxon>Rhipicephalinae</taxon>
        <taxon>Rhipicephalus</taxon>
        <taxon>Boophilus</taxon>
    </lineage>
</organism>
<sequence>MNLGSLTKLNLVLLGEELGIELQKLMRKPEIIEAISTCGAEEDEVKECNTFMPPDDSNPAPGVFCQLLLATCVASEHQSATEARSHRRLLLGAPKILRACWCLRTPSAIFVHCAGTNHNVPACAAMHPAVFTRVKHKDNKLVLPLQQDVAPIVYVFKVLSRCFNPEDADAERNKKNACLLNRKLMATLKRWPCVRILNTKTPVQLNFNL</sequence>
<name>A0A9J6D6U3_RHIMP</name>